<evidence type="ECO:0000256" key="1">
    <source>
        <dbReference type="ARBA" id="ARBA00022801"/>
    </source>
</evidence>
<dbReference type="GO" id="GO:0042594">
    <property type="term" value="P:response to starvation"/>
    <property type="evidence" value="ECO:0007669"/>
    <property type="project" value="TreeGrafter"/>
</dbReference>
<proteinExistence type="inferred from homology"/>
<dbReference type="Pfam" id="PF13328">
    <property type="entry name" value="HD_4"/>
    <property type="match status" value="1"/>
</dbReference>
<organism evidence="4">
    <name type="scientific">Salmonella enterica</name>
    <name type="common">Salmonella choleraesuis</name>
    <dbReference type="NCBI Taxonomy" id="28901"/>
    <lineage>
        <taxon>Bacteria</taxon>
        <taxon>Pseudomonadati</taxon>
        <taxon>Pseudomonadota</taxon>
        <taxon>Gammaproteobacteria</taxon>
        <taxon>Enterobacterales</taxon>
        <taxon>Enterobacteriaceae</taxon>
        <taxon>Salmonella</taxon>
    </lineage>
</organism>
<reference evidence="4" key="2">
    <citation type="submission" date="2020-02" db="EMBL/GenBank/DDBJ databases">
        <authorList>
            <consortium name="NCBI Pathogen Detection Project"/>
        </authorList>
    </citation>
    <scope>NUCLEOTIDE SEQUENCE</scope>
    <source>
        <strain evidence="4">MA.1090604774</strain>
    </source>
</reference>
<dbReference type="PANTHER" id="PTHR21262">
    <property type="entry name" value="GUANOSINE-3',5'-BIS DIPHOSPHATE 3'-PYROPHOSPHOHYDROLASE"/>
    <property type="match status" value="1"/>
</dbReference>
<dbReference type="PROSITE" id="PS51831">
    <property type="entry name" value="HD"/>
    <property type="match status" value="1"/>
</dbReference>
<feature type="domain" description="HD" evidence="3">
    <location>
        <begin position="45"/>
        <end position="144"/>
    </location>
</feature>
<dbReference type="Gene3D" id="1.10.3210.10">
    <property type="entry name" value="Hypothetical protein af1432"/>
    <property type="match status" value="1"/>
</dbReference>
<evidence type="ECO:0000313" key="4">
    <source>
        <dbReference type="EMBL" id="HAF6609183.1"/>
    </source>
</evidence>
<feature type="non-terminal residue" evidence="4">
    <location>
        <position position="353"/>
    </location>
</feature>
<dbReference type="SUPFAM" id="SSF81301">
    <property type="entry name" value="Nucleotidyltransferase"/>
    <property type="match status" value="1"/>
</dbReference>
<dbReference type="InterPro" id="IPR007685">
    <property type="entry name" value="RelA_SpoT"/>
</dbReference>
<dbReference type="GO" id="GO:0005886">
    <property type="term" value="C:plasma membrane"/>
    <property type="evidence" value="ECO:0007669"/>
    <property type="project" value="TreeGrafter"/>
</dbReference>
<dbReference type="InterPro" id="IPR003607">
    <property type="entry name" value="HD/PDEase_dom"/>
</dbReference>
<sequence>MYLFESLNQLIQTYLPEDQIKRLRQAYLVARDAHEGQTRSSGEPYITHPVAVACILAEMKLDYETLMAALLHDVIEDTPATYQDMEQLFGKSVAELVEGVSKLDKLKFRDKKEAQAENFRKMIMAMVQDIRVILIKLADRTHNMRTLGSLRPDKRRRIARETLEIYSPLAHRLGIHHIKTELEELGFEALYPNRYRVIKEVVKAARGNRKEMIQKILSEIEGRLQEAGIPCRVSGREKHLYSIYCKMVLKEQRFHSIMDIYAFRVIVHDSDTCYRVLGQMHSLYKPRPGRVKDYIAIPKANGYQSLHTSMIGPHGVPVEVQIRTEDMDQMAEMGVAAHWAYKEHGETSTTAQI</sequence>
<dbReference type="CDD" id="cd00077">
    <property type="entry name" value="HDc"/>
    <property type="match status" value="1"/>
</dbReference>
<protein>
    <submittedName>
        <fullName evidence="4">RelA/SpoT family protein</fullName>
    </submittedName>
</protein>
<reference evidence="4" key="1">
    <citation type="journal article" date="2018" name="Genome Biol.">
        <title>SKESA: strategic k-mer extension for scrupulous assemblies.</title>
        <authorList>
            <person name="Souvorov A."/>
            <person name="Agarwala R."/>
            <person name="Lipman D.J."/>
        </authorList>
    </citation>
    <scope>NUCLEOTIDE SEQUENCE</scope>
    <source>
        <strain evidence="4">MA.1090604774</strain>
    </source>
</reference>
<dbReference type="FunFam" id="1.10.3210.10:FF:000001">
    <property type="entry name" value="GTP pyrophosphokinase RelA"/>
    <property type="match status" value="1"/>
</dbReference>
<dbReference type="InterPro" id="IPR004811">
    <property type="entry name" value="RelA/Spo_fam"/>
</dbReference>
<comment type="similarity">
    <text evidence="2">Belongs to the relA/spoT family.</text>
</comment>
<dbReference type="GO" id="GO:0008728">
    <property type="term" value="F:GTP diphosphokinase activity"/>
    <property type="evidence" value="ECO:0007669"/>
    <property type="project" value="TreeGrafter"/>
</dbReference>
<dbReference type="InterPro" id="IPR006674">
    <property type="entry name" value="HD_domain"/>
</dbReference>
<keyword evidence="1" id="KW-0378">Hydrolase</keyword>
<dbReference type="GO" id="GO:0008893">
    <property type="term" value="F:guanosine-3',5'-bis(diphosphate) 3'-diphosphatase activity"/>
    <property type="evidence" value="ECO:0007669"/>
    <property type="project" value="TreeGrafter"/>
</dbReference>
<accession>A0A750VBM2</accession>
<dbReference type="EMBL" id="DAAVXT010000050">
    <property type="protein sequence ID" value="HAF6609183.1"/>
    <property type="molecule type" value="Genomic_DNA"/>
</dbReference>
<dbReference type="PANTHER" id="PTHR21262:SF36">
    <property type="entry name" value="BIFUNCTIONAL (P)PPGPP SYNTHASE_HYDROLASE SPOT"/>
    <property type="match status" value="1"/>
</dbReference>
<dbReference type="SMART" id="SM00471">
    <property type="entry name" value="HDc"/>
    <property type="match status" value="1"/>
</dbReference>
<name>A0A750VBM2_SALER</name>
<dbReference type="Gene3D" id="3.30.460.10">
    <property type="entry name" value="Beta Polymerase, domain 2"/>
    <property type="match status" value="1"/>
</dbReference>
<dbReference type="AlphaFoldDB" id="A0A750VBM2"/>
<dbReference type="NCBIfam" id="TIGR00691">
    <property type="entry name" value="spoT_relA"/>
    <property type="match status" value="1"/>
</dbReference>
<dbReference type="Pfam" id="PF04607">
    <property type="entry name" value="RelA_SpoT"/>
    <property type="match status" value="1"/>
</dbReference>
<comment type="caution">
    <text evidence="4">The sequence shown here is derived from an EMBL/GenBank/DDBJ whole genome shotgun (WGS) entry which is preliminary data.</text>
</comment>
<evidence type="ECO:0000259" key="3">
    <source>
        <dbReference type="PROSITE" id="PS51831"/>
    </source>
</evidence>
<comment type="function">
    <text evidence="2">In eubacteria ppGpp (guanosine 3'-diphosphate 5'-diphosphate) is a mediator of the stringent response that coordinates a variety of cellular activities in response to changes in nutritional abundance.</text>
</comment>
<dbReference type="CDD" id="cd05399">
    <property type="entry name" value="NT_Rel-Spo_like"/>
    <property type="match status" value="1"/>
</dbReference>
<dbReference type="GO" id="GO:0015969">
    <property type="term" value="P:guanosine tetraphosphate metabolic process"/>
    <property type="evidence" value="ECO:0007669"/>
    <property type="project" value="InterPro"/>
</dbReference>
<dbReference type="InterPro" id="IPR043519">
    <property type="entry name" value="NT_sf"/>
</dbReference>
<dbReference type="FunFam" id="3.30.460.10:FF:000001">
    <property type="entry name" value="GTP pyrophosphokinase RelA"/>
    <property type="match status" value="1"/>
</dbReference>
<dbReference type="SMART" id="SM00954">
    <property type="entry name" value="RelA_SpoT"/>
    <property type="match status" value="1"/>
</dbReference>
<evidence type="ECO:0000256" key="2">
    <source>
        <dbReference type="RuleBase" id="RU003847"/>
    </source>
</evidence>
<gene>
    <name evidence="4" type="ORF">G8A21_004707</name>
</gene>
<dbReference type="SUPFAM" id="SSF109604">
    <property type="entry name" value="HD-domain/PDEase-like"/>
    <property type="match status" value="1"/>
</dbReference>